<dbReference type="Proteomes" id="UP000836597">
    <property type="component" value="Chromosome"/>
</dbReference>
<dbReference type="CDD" id="cd02022">
    <property type="entry name" value="DPCK"/>
    <property type="match status" value="1"/>
</dbReference>
<dbReference type="HAMAP" id="MF_00376">
    <property type="entry name" value="Dephospho_CoA_kinase"/>
    <property type="match status" value="1"/>
</dbReference>
<accession>A0A8S0W443</accession>
<keyword evidence="3 5" id="KW-0808">Transferase</keyword>
<keyword evidence="3" id="KW-0963">Cytoplasm</keyword>
<comment type="catalytic activity">
    <reaction evidence="3">
        <text>3'-dephospho-CoA + ATP = ADP + CoA + H(+)</text>
        <dbReference type="Rhea" id="RHEA:18245"/>
        <dbReference type="ChEBI" id="CHEBI:15378"/>
        <dbReference type="ChEBI" id="CHEBI:30616"/>
        <dbReference type="ChEBI" id="CHEBI:57287"/>
        <dbReference type="ChEBI" id="CHEBI:57328"/>
        <dbReference type="ChEBI" id="CHEBI:456216"/>
        <dbReference type="EC" id="2.7.1.24"/>
    </reaction>
</comment>
<comment type="function">
    <text evidence="3">Catalyzes the phosphorylation of the 3'-hydroxyl group of dephosphocoenzyme A to form coenzyme A.</text>
</comment>
<evidence type="ECO:0000256" key="2">
    <source>
        <dbReference type="ARBA" id="ARBA00022840"/>
    </source>
</evidence>
<reference evidence="5" key="2">
    <citation type="submission" date="2020-01" db="EMBL/GenBank/DDBJ databases">
        <authorList>
            <person name="Hornung B."/>
        </authorList>
    </citation>
    <scope>NUCLEOTIDE SEQUENCE</scope>
    <source>
        <strain evidence="5">PacBioINE</strain>
    </source>
</reference>
<gene>
    <name evidence="3" type="primary">coaE</name>
    <name evidence="6" type="ORF">DEACI_2020</name>
    <name evidence="5" type="ORF">DEACI_2901</name>
</gene>
<evidence type="ECO:0000256" key="1">
    <source>
        <dbReference type="ARBA" id="ARBA00022741"/>
    </source>
</evidence>
<dbReference type="KEGG" id="aacx:DEACI_2901"/>
<reference evidence="6" key="1">
    <citation type="submission" date="2014-11" db="EMBL/GenBank/DDBJ databases">
        <authorList>
            <person name="Hornung B.V."/>
        </authorList>
    </citation>
    <scope>NUCLEOTIDE SEQUENCE</scope>
    <source>
        <strain evidence="6">INE</strain>
    </source>
</reference>
<evidence type="ECO:0000256" key="4">
    <source>
        <dbReference type="NCBIfam" id="TIGR00152"/>
    </source>
</evidence>
<keyword evidence="2 3" id="KW-0067">ATP-binding</keyword>
<keyword evidence="1 3" id="KW-0547">Nucleotide-binding</keyword>
<comment type="similarity">
    <text evidence="3">Belongs to the CoaE family.</text>
</comment>
<dbReference type="NCBIfam" id="TIGR00152">
    <property type="entry name" value="dephospho-CoA kinase"/>
    <property type="match status" value="1"/>
</dbReference>
<organism evidence="5">
    <name type="scientific">Acididesulfobacillus acetoxydans</name>
    <dbReference type="NCBI Taxonomy" id="1561005"/>
    <lineage>
        <taxon>Bacteria</taxon>
        <taxon>Bacillati</taxon>
        <taxon>Bacillota</taxon>
        <taxon>Clostridia</taxon>
        <taxon>Eubacteriales</taxon>
        <taxon>Peptococcaceae</taxon>
        <taxon>Acididesulfobacillus</taxon>
    </lineage>
</organism>
<dbReference type="GO" id="GO:0005524">
    <property type="term" value="F:ATP binding"/>
    <property type="evidence" value="ECO:0007669"/>
    <property type="project" value="UniProtKB-UniRule"/>
</dbReference>
<evidence type="ECO:0000256" key="3">
    <source>
        <dbReference type="HAMAP-Rule" id="MF_00376"/>
    </source>
</evidence>
<evidence type="ECO:0000313" key="7">
    <source>
        <dbReference type="Proteomes" id="UP001071230"/>
    </source>
</evidence>
<comment type="subcellular location">
    <subcellularLocation>
        <location evidence="3">Cytoplasm</location>
    </subcellularLocation>
</comment>
<dbReference type="GO" id="GO:0015937">
    <property type="term" value="P:coenzyme A biosynthetic process"/>
    <property type="evidence" value="ECO:0007669"/>
    <property type="project" value="UniProtKB-UniRule"/>
</dbReference>
<dbReference type="RefSeq" id="WP_240985632.1">
    <property type="nucleotide sequence ID" value="NZ_CDGJ01000058.1"/>
</dbReference>
<keyword evidence="7" id="KW-1185">Reference proteome</keyword>
<dbReference type="SUPFAM" id="SSF52540">
    <property type="entry name" value="P-loop containing nucleoside triphosphate hydrolases"/>
    <property type="match status" value="1"/>
</dbReference>
<dbReference type="InterPro" id="IPR027417">
    <property type="entry name" value="P-loop_NTPase"/>
</dbReference>
<dbReference type="Gene3D" id="3.40.50.300">
    <property type="entry name" value="P-loop containing nucleotide triphosphate hydrolases"/>
    <property type="match status" value="1"/>
</dbReference>
<dbReference type="PROSITE" id="PS51219">
    <property type="entry name" value="DPCK"/>
    <property type="match status" value="1"/>
</dbReference>
<dbReference type="GO" id="GO:0004140">
    <property type="term" value="F:dephospho-CoA kinase activity"/>
    <property type="evidence" value="ECO:0007669"/>
    <property type="project" value="UniProtKB-UniRule"/>
</dbReference>
<feature type="binding site" evidence="3">
    <location>
        <begin position="11"/>
        <end position="16"/>
    </location>
    <ligand>
        <name>ATP</name>
        <dbReference type="ChEBI" id="CHEBI:30616"/>
    </ligand>
</feature>
<dbReference type="InterPro" id="IPR001977">
    <property type="entry name" value="Depp_CoAkinase"/>
</dbReference>
<dbReference type="AlphaFoldDB" id="A0A8S0W443"/>
<dbReference type="PANTHER" id="PTHR10695:SF46">
    <property type="entry name" value="BIFUNCTIONAL COENZYME A SYNTHASE-RELATED"/>
    <property type="match status" value="1"/>
</dbReference>
<dbReference type="Proteomes" id="UP001071230">
    <property type="component" value="Unassembled WGS sequence"/>
</dbReference>
<keyword evidence="3" id="KW-0173">Coenzyme A biosynthesis</keyword>
<protein>
    <recommendedName>
        <fullName evidence="3 4">Dephospho-CoA kinase</fullName>
        <ecNumber evidence="3 4">2.7.1.24</ecNumber>
    </recommendedName>
    <alternativeName>
        <fullName evidence="3">Dephosphocoenzyme A kinase</fullName>
    </alternativeName>
</protein>
<dbReference type="EC" id="2.7.1.24" evidence="3 4"/>
<proteinExistence type="inferred from homology"/>
<comment type="pathway">
    <text evidence="3">Cofactor biosynthesis; coenzyme A biosynthesis; CoA from (R)-pantothenate: step 5/5.</text>
</comment>
<dbReference type="EMBL" id="LR746496">
    <property type="protein sequence ID" value="CAA7602228.1"/>
    <property type="molecule type" value="Genomic_DNA"/>
</dbReference>
<keyword evidence="3 5" id="KW-0418">Kinase</keyword>
<dbReference type="GO" id="GO:0005737">
    <property type="term" value="C:cytoplasm"/>
    <property type="evidence" value="ECO:0007669"/>
    <property type="project" value="UniProtKB-SubCell"/>
</dbReference>
<evidence type="ECO:0000313" key="5">
    <source>
        <dbReference type="EMBL" id="CAA7602228.1"/>
    </source>
</evidence>
<evidence type="ECO:0000313" key="6">
    <source>
        <dbReference type="EMBL" id="CEJ07554.1"/>
    </source>
</evidence>
<sequence length="207" mass="23603">MWLIGLTGGIGSGKSSVARWLREHGIPVLDADAMVRRLLQGDAETVTMIRQAFGPKVIAEDGQVERRKLARVVFADVQAREALEGIVYPRIERLRLEEMRTLEDCGHRLAIWDVPLLFEKNLRGNVQETLLIWVPVEVQIERVRRRDGWTRADILARLAAQMPLDDKRKLADVMIDNSGDWSETENQLVEYWRTLAERGLVTTGPLP</sequence>
<dbReference type="EMBL" id="CDGJ01000058">
    <property type="protein sequence ID" value="CEJ07554.1"/>
    <property type="molecule type" value="Genomic_DNA"/>
</dbReference>
<name>A0A8S0W443_9FIRM</name>
<dbReference type="PANTHER" id="PTHR10695">
    <property type="entry name" value="DEPHOSPHO-COA KINASE-RELATED"/>
    <property type="match status" value="1"/>
</dbReference>
<dbReference type="Pfam" id="PF01121">
    <property type="entry name" value="CoaE"/>
    <property type="match status" value="1"/>
</dbReference>